<feature type="transmembrane region" description="Helical" evidence="6">
    <location>
        <begin position="741"/>
        <end position="761"/>
    </location>
</feature>
<feature type="domain" description="MacB-like periplasmic core" evidence="8">
    <location>
        <begin position="20"/>
        <end position="252"/>
    </location>
</feature>
<keyword evidence="4 6" id="KW-1133">Transmembrane helix</keyword>
<evidence type="ECO:0000256" key="1">
    <source>
        <dbReference type="ARBA" id="ARBA00004651"/>
    </source>
</evidence>
<dbReference type="PANTHER" id="PTHR30572:SF18">
    <property type="entry name" value="ABC-TYPE MACROLIDE FAMILY EXPORT SYSTEM PERMEASE COMPONENT 2"/>
    <property type="match status" value="1"/>
</dbReference>
<evidence type="ECO:0000256" key="4">
    <source>
        <dbReference type="ARBA" id="ARBA00022989"/>
    </source>
</evidence>
<protein>
    <submittedName>
        <fullName evidence="9">ABC transporter permease</fullName>
    </submittedName>
</protein>
<feature type="transmembrane region" description="Helical" evidence="6">
    <location>
        <begin position="430"/>
        <end position="454"/>
    </location>
</feature>
<keyword evidence="3 6" id="KW-0812">Transmembrane</keyword>
<evidence type="ECO:0000256" key="2">
    <source>
        <dbReference type="ARBA" id="ARBA00022475"/>
    </source>
</evidence>
<evidence type="ECO:0000256" key="6">
    <source>
        <dbReference type="SAM" id="Phobius"/>
    </source>
</evidence>
<dbReference type="Proteomes" id="UP000613030">
    <property type="component" value="Unassembled WGS sequence"/>
</dbReference>
<dbReference type="PANTHER" id="PTHR30572">
    <property type="entry name" value="MEMBRANE COMPONENT OF TRANSPORTER-RELATED"/>
    <property type="match status" value="1"/>
</dbReference>
<keyword evidence="5 6" id="KW-0472">Membrane</keyword>
<feature type="transmembrane region" description="Helical" evidence="6">
    <location>
        <begin position="688"/>
        <end position="713"/>
    </location>
</feature>
<feature type="transmembrane region" description="Helical" evidence="6">
    <location>
        <begin position="385"/>
        <end position="409"/>
    </location>
</feature>
<reference evidence="9 10" key="1">
    <citation type="submission" date="2021-01" db="EMBL/GenBank/DDBJ databases">
        <title>Chryseolinea sp. Jin1 Genome sequencing and assembly.</title>
        <authorList>
            <person name="Kim I."/>
        </authorList>
    </citation>
    <scope>NUCLEOTIDE SEQUENCE [LARGE SCALE GENOMIC DNA]</scope>
    <source>
        <strain evidence="9 10">Jin1</strain>
    </source>
</reference>
<name>A0ABS1KKH4_9BACT</name>
<gene>
    <name evidence="9" type="ORF">JI741_01980</name>
</gene>
<evidence type="ECO:0000256" key="3">
    <source>
        <dbReference type="ARBA" id="ARBA00022692"/>
    </source>
</evidence>
<feature type="transmembrane region" description="Helical" evidence="6">
    <location>
        <begin position="21"/>
        <end position="41"/>
    </location>
</feature>
<dbReference type="Pfam" id="PF02687">
    <property type="entry name" value="FtsX"/>
    <property type="match status" value="2"/>
</dbReference>
<dbReference type="Pfam" id="PF12704">
    <property type="entry name" value="MacB_PCD"/>
    <property type="match status" value="1"/>
</dbReference>
<accession>A0ABS1KKH4</accession>
<feature type="domain" description="ABC3 transporter permease C-terminal" evidence="7">
    <location>
        <begin position="692"/>
        <end position="800"/>
    </location>
</feature>
<dbReference type="InterPro" id="IPR050250">
    <property type="entry name" value="Macrolide_Exporter_MacB"/>
</dbReference>
<comment type="subcellular location">
    <subcellularLocation>
        <location evidence="1">Cell membrane</location>
        <topology evidence="1">Multi-pass membrane protein</topology>
    </subcellularLocation>
</comment>
<dbReference type="RefSeq" id="WP_202006924.1">
    <property type="nucleotide sequence ID" value="NZ_JAERRB010000001.1"/>
</dbReference>
<feature type="transmembrane region" description="Helical" evidence="6">
    <location>
        <begin position="773"/>
        <end position="793"/>
    </location>
</feature>
<keyword evidence="10" id="KW-1185">Reference proteome</keyword>
<feature type="transmembrane region" description="Helical" evidence="6">
    <location>
        <begin position="291"/>
        <end position="311"/>
    </location>
</feature>
<dbReference type="EMBL" id="JAERRB010000001">
    <property type="protein sequence ID" value="MBL0739964.1"/>
    <property type="molecule type" value="Genomic_DNA"/>
</dbReference>
<evidence type="ECO:0000313" key="10">
    <source>
        <dbReference type="Proteomes" id="UP000613030"/>
    </source>
</evidence>
<comment type="caution">
    <text evidence="9">The sequence shown here is derived from an EMBL/GenBank/DDBJ whole genome shotgun (WGS) entry which is preliminary data.</text>
</comment>
<evidence type="ECO:0000256" key="5">
    <source>
        <dbReference type="ARBA" id="ARBA00023136"/>
    </source>
</evidence>
<evidence type="ECO:0000259" key="8">
    <source>
        <dbReference type="Pfam" id="PF12704"/>
    </source>
</evidence>
<proteinExistence type="predicted"/>
<dbReference type="InterPro" id="IPR025857">
    <property type="entry name" value="MacB_PCD"/>
</dbReference>
<feature type="domain" description="ABC3 transporter permease C-terminal" evidence="7">
    <location>
        <begin position="298"/>
        <end position="414"/>
    </location>
</feature>
<dbReference type="InterPro" id="IPR003838">
    <property type="entry name" value="ABC3_permease_C"/>
</dbReference>
<sequence>MLVSYILIAFRNLQKNPVFTSVNVIGLCLGMTAFILIAQYVSFQFSYNSFHTHASVLHRQLHEKGNGDLEIYNAPALPVLAQNQISGIDRVCRVAEGQNLGTGILVNEMGEKSLSFRENKFAYVDGNFFQVFTFPIQAGNGSALKRPNTMALSQTASLKYFGRKSPLGKALVLNNQFGQTSYTVEAVYEDMPENSDLKYDMVFSLETLANPANLNGNEGWASLDGTQSQWMHSYVMLKEGVDQNSVAFQATSLERKANPGQKSVVRLQPLESLHLGRFLHETYPTFESMRYVYMLAGIGILILIIAWFNYVNLSTASALKRAKEVGIRKVVGAGKSQLIKQFLGESAMLNASAFILSIALVMALQPPYRQILQKDISLNIFQAGYFWPAAGVMLALGTLASGAYTAFALSSFNPAQVLKGTFTKSAKGVFVRKTLVVFQFCISMMLIATTILLYQQWLYMQNKDLGMNIDQLVVVRGAEVKRDETFTERSESFENEVRQASFIGDFSRSGNVPTEGFNFSTAEIKRVNVSTEDERTSYDILSIDEKFLATYGIEVLAGENFTTETCNRSWNQMDRIIINERASQTLGFSSPRAAVGQKISWGEREFEIQGVIRDYHHLSVRQSISPIVYTPSHGGGYYTLKVQGKDIANHLRALEHMFMRNFPGSPFEFSFLNEKFAAAYRDEQQSSVLFTIASGLAILIGCLGLFGLAMYNVEVRKKEIGIRKLLGSTSASIVGLISRDFLLLLLVAFVVAVPLAWYAVSEWLKGFAYHIEISWWIFALAGLFTAVIALATVGAQALRGAVSNPVDGLRSE</sequence>
<evidence type="ECO:0000313" key="9">
    <source>
        <dbReference type="EMBL" id="MBL0739964.1"/>
    </source>
</evidence>
<organism evidence="9 10">
    <name type="scientific">Chryseolinea lacunae</name>
    <dbReference type="NCBI Taxonomy" id="2801331"/>
    <lineage>
        <taxon>Bacteria</taxon>
        <taxon>Pseudomonadati</taxon>
        <taxon>Bacteroidota</taxon>
        <taxon>Cytophagia</taxon>
        <taxon>Cytophagales</taxon>
        <taxon>Fulvivirgaceae</taxon>
        <taxon>Chryseolinea</taxon>
    </lineage>
</organism>
<keyword evidence="2" id="KW-1003">Cell membrane</keyword>
<evidence type="ECO:0000259" key="7">
    <source>
        <dbReference type="Pfam" id="PF02687"/>
    </source>
</evidence>
<feature type="transmembrane region" description="Helical" evidence="6">
    <location>
        <begin position="347"/>
        <end position="365"/>
    </location>
</feature>